<dbReference type="RefSeq" id="WP_165140521.1">
    <property type="nucleotide sequence ID" value="NZ_JAALLT010000002.1"/>
</dbReference>
<gene>
    <name evidence="10" type="ORF">G3570_06620</name>
</gene>
<evidence type="ECO:0000313" key="11">
    <source>
        <dbReference type="Proteomes" id="UP000473278"/>
    </source>
</evidence>
<feature type="domain" description="Histidine kinase" evidence="8">
    <location>
        <begin position="630"/>
        <end position="874"/>
    </location>
</feature>
<evidence type="ECO:0000256" key="3">
    <source>
        <dbReference type="ARBA" id="ARBA00012438"/>
    </source>
</evidence>
<evidence type="ECO:0000313" key="10">
    <source>
        <dbReference type="EMBL" id="NGP76298.1"/>
    </source>
</evidence>
<accession>A0A6M1SVY6</accession>
<dbReference type="CDD" id="cd06225">
    <property type="entry name" value="HAMP"/>
    <property type="match status" value="1"/>
</dbReference>
<dbReference type="InterPro" id="IPR003660">
    <property type="entry name" value="HAMP_dom"/>
</dbReference>
<keyword evidence="7" id="KW-0812">Transmembrane</keyword>
<feature type="transmembrane region" description="Helical" evidence="7">
    <location>
        <begin position="162"/>
        <end position="180"/>
    </location>
</feature>
<evidence type="ECO:0000256" key="4">
    <source>
        <dbReference type="ARBA" id="ARBA00022553"/>
    </source>
</evidence>
<sequence length="874" mass="98443">MALTVKSKILMTVLSVVLMFTLFILFYFPSRQERVLLENYNEEIENFANSVALGVKIALTEQNFEGVETAIDFVRDDHRLEFVSLIQIDTLRNAADDSYSVQKTVFKTFPEGVKVDVNARSNEDFIYKSSSFSTPIMTGEVMLSFSTQEIVASMEQIRLTSILASLIVFGIGLGIGFMLARNISGPVLALRDAAKKVGEGDLSQSVDNKSTDEIGELAVAFNKMVKKLNVEAAMEKIRTRTIAMQESSEWQEVMQVFFKQMRHLGFEAPAYRVVLWDMHSGKWNYWIYNADTNQITRLESSLDERMGDLSGSGNSVKSPKGYVAYTISPDSGISSEQEFLNQLKEAVDNESPDLQLEESITVGMAETASGALEVIGADNLSSANQELLQRLAEVMDQSHTRLLDLEKSEAQALESHKQAALDRIRGEVASMRSRDDLNKIIPLVWRELTTLKVPFTRCGVFIIHEKDHTITCFLSMPDGKALGFFEMSIEDTPLTSRLYESWKESKIYTEHWNEENFLEWTNRLIELNHIDDQETYQGSAKPPKSLDLHFVPFEQGLLYVGNKNPLQEENLELVDSLAQVFSVAFARYEDFKKLERAKNAVEETLSELKSAQSQLVLSEKMASLGELTAGIAHEIQNPLNFVNNFSEISTEMISELDEEIENKNYREIIFIANDLRKNLEKINEHGKRASSIVKGMLEHSRDGNREKEFCDINNLADEYLRLAYHGLRAKDKSFNAKISVNLDPSLPKIKVVAQDISRVLLNLINNAFYAVSEKARTHGEDYEPIVMLSTEYVNRRIEIRVKDNGPGIPEEVADKIFQPFFTTKPTGKGTGLGLSISYDIVTKGHNGKLSMITETAQNGKAETGTEFVIVLPVN</sequence>
<dbReference type="Pfam" id="PF00672">
    <property type="entry name" value="HAMP"/>
    <property type="match status" value="1"/>
</dbReference>
<dbReference type="SMART" id="SM00304">
    <property type="entry name" value="HAMP"/>
    <property type="match status" value="1"/>
</dbReference>
<dbReference type="SUPFAM" id="SSF158472">
    <property type="entry name" value="HAMP domain-like"/>
    <property type="match status" value="1"/>
</dbReference>
<dbReference type="EMBL" id="JAALLT010000002">
    <property type="protein sequence ID" value="NGP76298.1"/>
    <property type="molecule type" value="Genomic_DNA"/>
</dbReference>
<dbReference type="PROSITE" id="PS50109">
    <property type="entry name" value="HIS_KIN"/>
    <property type="match status" value="1"/>
</dbReference>
<evidence type="ECO:0000259" key="8">
    <source>
        <dbReference type="PROSITE" id="PS50109"/>
    </source>
</evidence>
<keyword evidence="7" id="KW-0472">Membrane</keyword>
<dbReference type="GO" id="GO:0000155">
    <property type="term" value="F:phosphorelay sensor kinase activity"/>
    <property type="evidence" value="ECO:0007669"/>
    <property type="project" value="InterPro"/>
</dbReference>
<dbReference type="Gene3D" id="1.10.287.130">
    <property type="match status" value="1"/>
</dbReference>
<name>A0A6M1SVY6_9BACT</name>
<keyword evidence="5" id="KW-0808">Transferase</keyword>
<dbReference type="AlphaFoldDB" id="A0A6M1SVY6"/>
<evidence type="ECO:0000256" key="1">
    <source>
        <dbReference type="ARBA" id="ARBA00000085"/>
    </source>
</evidence>
<dbReference type="Pfam" id="PF00512">
    <property type="entry name" value="HisKA"/>
    <property type="match status" value="1"/>
</dbReference>
<dbReference type="InterPro" id="IPR004358">
    <property type="entry name" value="Sig_transdc_His_kin-like_C"/>
</dbReference>
<evidence type="ECO:0000256" key="7">
    <source>
        <dbReference type="SAM" id="Phobius"/>
    </source>
</evidence>
<dbReference type="Gene3D" id="3.30.565.10">
    <property type="entry name" value="Histidine kinase-like ATPase, C-terminal domain"/>
    <property type="match status" value="1"/>
</dbReference>
<dbReference type="Gene3D" id="6.10.340.10">
    <property type="match status" value="1"/>
</dbReference>
<dbReference type="SMART" id="SM00387">
    <property type="entry name" value="HATPase_c"/>
    <property type="match status" value="1"/>
</dbReference>
<dbReference type="InterPro" id="IPR036097">
    <property type="entry name" value="HisK_dim/P_sf"/>
</dbReference>
<reference evidence="10 11" key="1">
    <citation type="submission" date="2020-02" db="EMBL/GenBank/DDBJ databases">
        <title>Balneolaceae bacterium YR4-1, complete genome.</title>
        <authorList>
            <person name="Li Y."/>
            <person name="Wu S."/>
        </authorList>
    </citation>
    <scope>NUCLEOTIDE SEQUENCE [LARGE SCALE GENOMIC DNA]</scope>
    <source>
        <strain evidence="10 11">YR4-1</strain>
    </source>
</reference>
<dbReference type="CDD" id="cd00082">
    <property type="entry name" value="HisKA"/>
    <property type="match status" value="1"/>
</dbReference>
<dbReference type="InterPro" id="IPR003594">
    <property type="entry name" value="HATPase_dom"/>
</dbReference>
<dbReference type="SUPFAM" id="SSF55874">
    <property type="entry name" value="ATPase domain of HSP90 chaperone/DNA topoisomerase II/histidine kinase"/>
    <property type="match status" value="1"/>
</dbReference>
<protein>
    <recommendedName>
        <fullName evidence="3">histidine kinase</fullName>
        <ecNumber evidence="3">2.7.13.3</ecNumber>
    </recommendedName>
</protein>
<dbReference type="PROSITE" id="PS50885">
    <property type="entry name" value="HAMP"/>
    <property type="match status" value="1"/>
</dbReference>
<keyword evidence="6" id="KW-0418">Kinase</keyword>
<comment type="caution">
    <text evidence="10">The sequence shown here is derived from an EMBL/GenBank/DDBJ whole genome shotgun (WGS) entry which is preliminary data.</text>
</comment>
<organism evidence="10 11">
    <name type="scientific">Halalkalibaculum roseum</name>
    <dbReference type="NCBI Taxonomy" id="2709311"/>
    <lineage>
        <taxon>Bacteria</taxon>
        <taxon>Pseudomonadati</taxon>
        <taxon>Balneolota</taxon>
        <taxon>Balneolia</taxon>
        <taxon>Balneolales</taxon>
        <taxon>Balneolaceae</taxon>
        <taxon>Halalkalibaculum</taxon>
    </lineage>
</organism>
<dbReference type="PANTHER" id="PTHR43065">
    <property type="entry name" value="SENSOR HISTIDINE KINASE"/>
    <property type="match status" value="1"/>
</dbReference>
<dbReference type="PRINTS" id="PR00344">
    <property type="entry name" value="BCTRLSENSOR"/>
</dbReference>
<evidence type="ECO:0000256" key="6">
    <source>
        <dbReference type="ARBA" id="ARBA00022777"/>
    </source>
</evidence>
<dbReference type="InterPro" id="IPR003661">
    <property type="entry name" value="HisK_dim/P_dom"/>
</dbReference>
<evidence type="ECO:0000256" key="2">
    <source>
        <dbReference type="ARBA" id="ARBA00004370"/>
    </source>
</evidence>
<keyword evidence="11" id="KW-1185">Reference proteome</keyword>
<proteinExistence type="predicted"/>
<keyword evidence="4" id="KW-0597">Phosphoprotein</keyword>
<comment type="catalytic activity">
    <reaction evidence="1">
        <text>ATP + protein L-histidine = ADP + protein N-phospho-L-histidine.</text>
        <dbReference type="EC" id="2.7.13.3"/>
    </reaction>
</comment>
<dbReference type="SUPFAM" id="SSF47384">
    <property type="entry name" value="Homodimeric domain of signal transducing histidine kinase"/>
    <property type="match status" value="1"/>
</dbReference>
<dbReference type="SMART" id="SM00388">
    <property type="entry name" value="HisKA"/>
    <property type="match status" value="1"/>
</dbReference>
<evidence type="ECO:0000256" key="5">
    <source>
        <dbReference type="ARBA" id="ARBA00022679"/>
    </source>
</evidence>
<dbReference type="InterPro" id="IPR005467">
    <property type="entry name" value="His_kinase_dom"/>
</dbReference>
<comment type="subcellular location">
    <subcellularLocation>
        <location evidence="2">Membrane</location>
    </subcellularLocation>
</comment>
<keyword evidence="7" id="KW-1133">Transmembrane helix</keyword>
<feature type="domain" description="HAMP" evidence="9">
    <location>
        <begin position="181"/>
        <end position="233"/>
    </location>
</feature>
<feature type="transmembrane region" description="Helical" evidence="7">
    <location>
        <begin position="6"/>
        <end position="28"/>
    </location>
</feature>
<dbReference type="Pfam" id="PF02518">
    <property type="entry name" value="HATPase_c"/>
    <property type="match status" value="1"/>
</dbReference>
<dbReference type="Proteomes" id="UP000473278">
    <property type="component" value="Unassembled WGS sequence"/>
</dbReference>
<dbReference type="EC" id="2.7.13.3" evidence="3"/>
<evidence type="ECO:0000259" key="9">
    <source>
        <dbReference type="PROSITE" id="PS50885"/>
    </source>
</evidence>
<dbReference type="PANTHER" id="PTHR43065:SF42">
    <property type="entry name" value="TWO-COMPONENT SENSOR PPRA"/>
    <property type="match status" value="1"/>
</dbReference>
<dbReference type="InterPro" id="IPR036890">
    <property type="entry name" value="HATPase_C_sf"/>
</dbReference>
<dbReference type="GO" id="GO:0016020">
    <property type="term" value="C:membrane"/>
    <property type="evidence" value="ECO:0007669"/>
    <property type="project" value="UniProtKB-SubCell"/>
</dbReference>